<name>A0A1E3PTG4_9ASCO</name>
<comment type="similarity">
    <text evidence="1">Belongs to the isochorismatase family.</text>
</comment>
<dbReference type="InterPro" id="IPR036380">
    <property type="entry name" value="Isochorismatase-like_sf"/>
</dbReference>
<evidence type="ECO:0000256" key="4">
    <source>
        <dbReference type="ARBA" id="ARBA00022801"/>
    </source>
</evidence>
<evidence type="ECO:0000256" key="1">
    <source>
        <dbReference type="ARBA" id="ARBA00006336"/>
    </source>
</evidence>
<dbReference type="Pfam" id="PF00857">
    <property type="entry name" value="Isochorismatase"/>
    <property type="match status" value="1"/>
</dbReference>
<dbReference type="GO" id="GO:0046872">
    <property type="term" value="F:metal ion binding"/>
    <property type="evidence" value="ECO:0007669"/>
    <property type="project" value="UniProtKB-KW"/>
</dbReference>
<evidence type="ECO:0000313" key="9">
    <source>
        <dbReference type="EMBL" id="ODQ68554.1"/>
    </source>
</evidence>
<dbReference type="GO" id="GO:0000183">
    <property type="term" value="P:rDNA heterochromatin formation"/>
    <property type="evidence" value="ECO:0007669"/>
    <property type="project" value="EnsemblFungi"/>
</dbReference>
<dbReference type="PANTHER" id="PTHR11080:SF2">
    <property type="entry name" value="LD05707P"/>
    <property type="match status" value="1"/>
</dbReference>
<dbReference type="Proteomes" id="UP000095009">
    <property type="component" value="Unassembled WGS sequence"/>
</dbReference>
<evidence type="ECO:0000256" key="3">
    <source>
        <dbReference type="ARBA" id="ARBA00022723"/>
    </source>
</evidence>
<keyword evidence="4 9" id="KW-0378">Hydrolase</keyword>
<protein>
    <recommendedName>
        <fullName evidence="6">nicotinamidase</fullName>
        <ecNumber evidence="6">3.5.1.19</ecNumber>
    </recommendedName>
    <alternativeName>
        <fullName evidence="7">Nicotinamide deamidase</fullName>
    </alternativeName>
</protein>
<evidence type="ECO:0000256" key="5">
    <source>
        <dbReference type="ARBA" id="ARBA00037900"/>
    </source>
</evidence>
<dbReference type="STRING" id="857566.A0A1E3PTG4"/>
<dbReference type="GO" id="GO:0031509">
    <property type="term" value="P:subtelomeric heterochromatin formation"/>
    <property type="evidence" value="ECO:0007669"/>
    <property type="project" value="EnsemblFungi"/>
</dbReference>
<comment type="pathway">
    <text evidence="5">Cofactor biosynthesis; nicotinate biosynthesis; nicotinate from nicotinamide: step 1/1.</text>
</comment>
<dbReference type="Gene3D" id="3.40.50.850">
    <property type="entry name" value="Isochorismatase-like"/>
    <property type="match status" value="1"/>
</dbReference>
<feature type="domain" description="Isochorismatase-like" evidence="8">
    <location>
        <begin position="6"/>
        <end position="231"/>
    </location>
</feature>
<dbReference type="GO" id="GO:0005777">
    <property type="term" value="C:peroxisome"/>
    <property type="evidence" value="ECO:0007669"/>
    <property type="project" value="EnsemblFungi"/>
</dbReference>
<dbReference type="GO" id="GO:1904524">
    <property type="term" value="P:negative regulation of DNA amplification"/>
    <property type="evidence" value="ECO:0007669"/>
    <property type="project" value="EnsemblFungi"/>
</dbReference>
<evidence type="ECO:0000256" key="2">
    <source>
        <dbReference type="ARBA" id="ARBA00022642"/>
    </source>
</evidence>
<organism evidence="9 10">
    <name type="scientific">Nadsonia fulvescens var. elongata DSM 6958</name>
    <dbReference type="NCBI Taxonomy" id="857566"/>
    <lineage>
        <taxon>Eukaryota</taxon>
        <taxon>Fungi</taxon>
        <taxon>Dikarya</taxon>
        <taxon>Ascomycota</taxon>
        <taxon>Saccharomycotina</taxon>
        <taxon>Dipodascomycetes</taxon>
        <taxon>Dipodascales</taxon>
        <taxon>Dipodascales incertae sedis</taxon>
        <taxon>Nadsonia</taxon>
    </lineage>
</organism>
<dbReference type="OrthoDB" id="3341310at2759"/>
<dbReference type="InterPro" id="IPR000868">
    <property type="entry name" value="Isochorismatase-like_dom"/>
</dbReference>
<evidence type="ECO:0000256" key="6">
    <source>
        <dbReference type="ARBA" id="ARBA00039017"/>
    </source>
</evidence>
<sequence>MSFRPALLIIDLQNDFLPGGSLAVPNGEEVIKPILELLPQFPVVVATKDYHPPQHISFASVHNQEAFTLKDLPNPEDETQTKSHTLWPDHCVQATHGCEFPEEFLKKVDIINDADFKPNTSSVSSNTTEKKPTNVVLVKKGYLPDREYYSAFADVWGLHQTELETFLKDNDITDLFIVGLSMDYCVKFTAIDAVKRGFKATVVQEATRAMGKKEDAAMELLTNGVEMISLEKLNEIMDQYNDSS</sequence>
<gene>
    <name evidence="9" type="ORF">NADFUDRAFT_45082</name>
</gene>
<dbReference type="SUPFAM" id="SSF52499">
    <property type="entry name" value="Isochorismatase-like hydrolases"/>
    <property type="match status" value="1"/>
</dbReference>
<dbReference type="EMBL" id="KV454406">
    <property type="protein sequence ID" value="ODQ68554.1"/>
    <property type="molecule type" value="Genomic_DNA"/>
</dbReference>
<accession>A0A1E3PTG4</accession>
<dbReference type="EC" id="3.5.1.19" evidence="6"/>
<dbReference type="GO" id="GO:0000781">
    <property type="term" value="C:chromosome, telomeric region"/>
    <property type="evidence" value="ECO:0007669"/>
    <property type="project" value="GOC"/>
</dbReference>
<dbReference type="GO" id="GO:0005634">
    <property type="term" value="C:nucleus"/>
    <property type="evidence" value="ECO:0007669"/>
    <property type="project" value="EnsemblFungi"/>
</dbReference>
<dbReference type="PANTHER" id="PTHR11080">
    <property type="entry name" value="PYRAZINAMIDASE/NICOTINAMIDASE"/>
    <property type="match status" value="1"/>
</dbReference>
<dbReference type="AlphaFoldDB" id="A0A1E3PTG4"/>
<evidence type="ECO:0000256" key="7">
    <source>
        <dbReference type="ARBA" id="ARBA00043224"/>
    </source>
</evidence>
<keyword evidence="10" id="KW-1185">Reference proteome</keyword>
<evidence type="ECO:0000313" key="10">
    <source>
        <dbReference type="Proteomes" id="UP000095009"/>
    </source>
</evidence>
<dbReference type="InterPro" id="IPR052347">
    <property type="entry name" value="Isochorismatase_Nicotinamidase"/>
</dbReference>
<proteinExistence type="inferred from homology"/>
<dbReference type="GO" id="GO:0019358">
    <property type="term" value="P:nicotinate nucleotide salvage"/>
    <property type="evidence" value="ECO:0007669"/>
    <property type="project" value="EnsemblFungi"/>
</dbReference>
<keyword evidence="2" id="KW-0662">Pyridine nucleotide biosynthesis</keyword>
<keyword evidence="3" id="KW-0479">Metal-binding</keyword>
<evidence type="ECO:0000259" key="8">
    <source>
        <dbReference type="Pfam" id="PF00857"/>
    </source>
</evidence>
<dbReference type="GO" id="GO:0008936">
    <property type="term" value="F:nicotinamidase activity"/>
    <property type="evidence" value="ECO:0007669"/>
    <property type="project" value="UniProtKB-EC"/>
</dbReference>
<reference evidence="9 10" key="1">
    <citation type="journal article" date="2016" name="Proc. Natl. Acad. Sci. U.S.A.">
        <title>Comparative genomics of biotechnologically important yeasts.</title>
        <authorList>
            <person name="Riley R."/>
            <person name="Haridas S."/>
            <person name="Wolfe K.H."/>
            <person name="Lopes M.R."/>
            <person name="Hittinger C.T."/>
            <person name="Goeker M."/>
            <person name="Salamov A.A."/>
            <person name="Wisecaver J.H."/>
            <person name="Long T.M."/>
            <person name="Calvey C.H."/>
            <person name="Aerts A.L."/>
            <person name="Barry K.W."/>
            <person name="Choi C."/>
            <person name="Clum A."/>
            <person name="Coughlan A.Y."/>
            <person name="Deshpande S."/>
            <person name="Douglass A.P."/>
            <person name="Hanson S.J."/>
            <person name="Klenk H.-P."/>
            <person name="LaButti K.M."/>
            <person name="Lapidus A."/>
            <person name="Lindquist E.A."/>
            <person name="Lipzen A.M."/>
            <person name="Meier-Kolthoff J.P."/>
            <person name="Ohm R.A."/>
            <person name="Otillar R.P."/>
            <person name="Pangilinan J.L."/>
            <person name="Peng Y."/>
            <person name="Rokas A."/>
            <person name="Rosa C.A."/>
            <person name="Scheuner C."/>
            <person name="Sibirny A.A."/>
            <person name="Slot J.C."/>
            <person name="Stielow J.B."/>
            <person name="Sun H."/>
            <person name="Kurtzman C.P."/>
            <person name="Blackwell M."/>
            <person name="Grigoriev I.V."/>
            <person name="Jeffries T.W."/>
        </authorList>
    </citation>
    <scope>NUCLEOTIDE SEQUENCE [LARGE SCALE GENOMIC DNA]</scope>
    <source>
        <strain evidence="9 10">DSM 6958</strain>
    </source>
</reference>